<dbReference type="SUPFAM" id="SSF55486">
    <property type="entry name" value="Metalloproteases ('zincins'), catalytic domain"/>
    <property type="match status" value="1"/>
</dbReference>
<dbReference type="EMBL" id="CAUEEQ010000002">
    <property type="protein sequence ID" value="CAJ0915306.1"/>
    <property type="molecule type" value="Genomic_DNA"/>
</dbReference>
<dbReference type="Gene3D" id="2.60.120.290">
    <property type="entry name" value="Spermadhesin, CUB domain"/>
    <property type="match status" value="1"/>
</dbReference>
<dbReference type="PANTHER" id="PTHR10127">
    <property type="entry name" value="DISCOIDIN, CUB, EGF, LAMININ , AND ZINC METALLOPROTEASE DOMAIN CONTAINING"/>
    <property type="match status" value="1"/>
</dbReference>
<dbReference type="Pfam" id="PF00431">
    <property type="entry name" value="CUB"/>
    <property type="match status" value="1"/>
</dbReference>
<evidence type="ECO:0000313" key="14">
    <source>
        <dbReference type="Proteomes" id="UP001176940"/>
    </source>
</evidence>
<name>A0ABN9KQ49_9NEOB</name>
<keyword evidence="4 8" id="KW-0862">Zinc</keyword>
<dbReference type="PROSITE" id="PS51864">
    <property type="entry name" value="ASTACIN"/>
    <property type="match status" value="1"/>
</dbReference>
<protein>
    <recommendedName>
        <fullName evidence="9">Metalloendopeptidase</fullName>
        <ecNumber evidence="9">3.4.24.-</ecNumber>
    </recommendedName>
</protein>
<dbReference type="Gene3D" id="3.40.390.10">
    <property type="entry name" value="Collagenase (Catalytic Domain)"/>
    <property type="match status" value="1"/>
</dbReference>
<evidence type="ECO:0000259" key="12">
    <source>
        <dbReference type="PROSITE" id="PS51864"/>
    </source>
</evidence>
<comment type="caution">
    <text evidence="7">Lacks conserved residue(s) required for the propagation of feature annotation.</text>
</comment>
<dbReference type="InterPro" id="IPR024079">
    <property type="entry name" value="MetalloPept_cat_dom_sf"/>
</dbReference>
<dbReference type="Pfam" id="PF01400">
    <property type="entry name" value="Astacin"/>
    <property type="match status" value="1"/>
</dbReference>
<dbReference type="PROSITE" id="PS01180">
    <property type="entry name" value="CUB"/>
    <property type="match status" value="1"/>
</dbReference>
<dbReference type="InterPro" id="IPR001506">
    <property type="entry name" value="Peptidase_M12A"/>
</dbReference>
<keyword evidence="3 8" id="KW-0378">Hydrolase</keyword>
<feature type="binding site" evidence="8">
    <location>
        <position position="277"/>
    </location>
    <ligand>
        <name>Zn(2+)</name>
        <dbReference type="ChEBI" id="CHEBI:29105"/>
        <note>catalytic</note>
    </ligand>
</feature>
<keyword evidence="5 8" id="KW-0482">Metalloprotease</keyword>
<keyword evidence="6" id="KW-1015">Disulfide bond</keyword>
<dbReference type="SUPFAM" id="SSF50249">
    <property type="entry name" value="Nucleic acid-binding proteins"/>
    <property type="match status" value="1"/>
</dbReference>
<keyword evidence="1 8" id="KW-0645">Protease</keyword>
<evidence type="ECO:0000256" key="5">
    <source>
        <dbReference type="ARBA" id="ARBA00023049"/>
    </source>
</evidence>
<sequence>MKSEEEFAEDFLLQWLQKQFTRGTVIAFDIERGFGFIKEHRTGQDIYVSRRSVKKDYLPSRLHNLGAGEVVDFIKMKSQQGSFAAGVKRPFLCAENWDQWSEQDQAYVPLGDLNLQNEWQKMILLQRKRRDTENMPGTGMNLSWFARIYNASSGSFFTGRFIIKNLDIAYNIGRSANLCPKSVCLWPSSKDGSVYIPYSISSDFDSYDTTVIKASLSDIEDATCIRFKPKTSEADYITFVASTGCWSSVGRVGGVQYISLEKPGCVWSGIITHEVLHALGLNHEHVRRDRDKHVEVEWNNIQSDARSNFEMADTYNKDLTAYDYDSILHYPNMAFSKDGIEPTLVAVLDSSLKFGQQFSMSYLDIKKINSLYKCKPHHHTNHNKEDHHYDTNHNKEDHCYDTKNNEDNHHYDTNHNEEDHHYDPKHNKDDHHYDINQNVIPDRITFKDFNIEGDGMNCQYDKLRIYNGRDFDVLYQLRDFCGQNLPLPITSSSNSMQIVFTSDLSIEKRGFSLVYQRGAIGYFKLELALSISVIILYPECQCHYPVPQVSVSLSCAPSVSVIILYPELSVSLSCTPSVSVIILHPKCQCHYPVPRVSVSLSCTPSVSIIILYPECQCHYPVPRVVIILYPECQCHYPVPRVSVSLSCTPSVSVIILYPECQCHYPVPRVSVSLSLYPKCQCHYPVPQVSVSLSCTPSVSVIILYPECQCHYPVPQVSVSLSCTPSVSIIILYPESNENPKVVLSDTVRYLKVSVSDSIGRYPKKDIADTDIRYQYKSMGHQVSE</sequence>
<evidence type="ECO:0000259" key="11">
    <source>
        <dbReference type="PROSITE" id="PS01180"/>
    </source>
</evidence>
<proteinExistence type="predicted"/>
<feature type="binding site" evidence="8">
    <location>
        <position position="273"/>
    </location>
    <ligand>
        <name>Zn(2+)</name>
        <dbReference type="ChEBI" id="CHEBI:29105"/>
        <note>catalytic</note>
    </ligand>
</feature>
<comment type="caution">
    <text evidence="13">The sequence shown here is derived from an EMBL/GenBank/DDBJ whole genome shotgun (WGS) entry which is preliminary data.</text>
</comment>
<evidence type="ECO:0000256" key="8">
    <source>
        <dbReference type="PROSITE-ProRule" id="PRU01211"/>
    </source>
</evidence>
<dbReference type="InterPro" id="IPR011129">
    <property type="entry name" value="CSD"/>
</dbReference>
<keyword evidence="2 8" id="KW-0479">Metal-binding</keyword>
<dbReference type="SUPFAM" id="SSF49854">
    <property type="entry name" value="Spermadhesin, CUB domain"/>
    <property type="match status" value="1"/>
</dbReference>
<dbReference type="CDD" id="cd00041">
    <property type="entry name" value="CUB"/>
    <property type="match status" value="1"/>
</dbReference>
<dbReference type="SMART" id="SM00357">
    <property type="entry name" value="CSP"/>
    <property type="match status" value="1"/>
</dbReference>
<dbReference type="Pfam" id="PF00313">
    <property type="entry name" value="CSD"/>
    <property type="match status" value="1"/>
</dbReference>
<evidence type="ECO:0000256" key="9">
    <source>
        <dbReference type="RuleBase" id="RU361183"/>
    </source>
</evidence>
<feature type="domain" description="CUB" evidence="11">
    <location>
        <begin position="444"/>
        <end position="518"/>
    </location>
</feature>
<evidence type="ECO:0000256" key="4">
    <source>
        <dbReference type="ARBA" id="ARBA00022833"/>
    </source>
</evidence>
<accession>A0ABN9KQ49</accession>
<dbReference type="InterPro" id="IPR012340">
    <property type="entry name" value="NA-bd_OB-fold"/>
</dbReference>
<feature type="binding site" evidence="8">
    <location>
        <position position="283"/>
    </location>
    <ligand>
        <name>Zn(2+)</name>
        <dbReference type="ChEBI" id="CHEBI:29105"/>
        <note>catalytic</note>
    </ligand>
</feature>
<feature type="non-terminal residue" evidence="13">
    <location>
        <position position="784"/>
    </location>
</feature>
<dbReference type="EC" id="3.4.24.-" evidence="9"/>
<evidence type="ECO:0000256" key="6">
    <source>
        <dbReference type="ARBA" id="ARBA00023157"/>
    </source>
</evidence>
<dbReference type="Gene3D" id="2.40.50.140">
    <property type="entry name" value="Nucleic acid-binding proteins"/>
    <property type="match status" value="1"/>
</dbReference>
<feature type="active site" evidence="8">
    <location>
        <position position="274"/>
    </location>
</feature>
<keyword evidence="14" id="KW-1185">Reference proteome</keyword>
<dbReference type="Proteomes" id="UP001176940">
    <property type="component" value="Unassembled WGS sequence"/>
</dbReference>
<dbReference type="SMART" id="SM00042">
    <property type="entry name" value="CUB"/>
    <property type="match status" value="1"/>
</dbReference>
<dbReference type="PRINTS" id="PR00480">
    <property type="entry name" value="ASTACIN"/>
</dbReference>
<dbReference type="InterPro" id="IPR000859">
    <property type="entry name" value="CUB_dom"/>
</dbReference>
<dbReference type="PANTHER" id="PTHR10127:SF896">
    <property type="entry name" value="METALLOENDOPEPTIDASE"/>
    <property type="match status" value="1"/>
</dbReference>
<evidence type="ECO:0000256" key="3">
    <source>
        <dbReference type="ARBA" id="ARBA00022801"/>
    </source>
</evidence>
<feature type="region of interest" description="Disordered" evidence="10">
    <location>
        <begin position="397"/>
        <end position="427"/>
    </location>
</feature>
<organism evidence="13 14">
    <name type="scientific">Ranitomeya imitator</name>
    <name type="common">mimic poison frog</name>
    <dbReference type="NCBI Taxonomy" id="111125"/>
    <lineage>
        <taxon>Eukaryota</taxon>
        <taxon>Metazoa</taxon>
        <taxon>Chordata</taxon>
        <taxon>Craniata</taxon>
        <taxon>Vertebrata</taxon>
        <taxon>Euteleostomi</taxon>
        <taxon>Amphibia</taxon>
        <taxon>Batrachia</taxon>
        <taxon>Anura</taxon>
        <taxon>Neobatrachia</taxon>
        <taxon>Hyloidea</taxon>
        <taxon>Dendrobatidae</taxon>
        <taxon>Dendrobatinae</taxon>
        <taxon>Ranitomeya</taxon>
    </lineage>
</organism>
<evidence type="ECO:0000256" key="10">
    <source>
        <dbReference type="SAM" id="MobiDB-lite"/>
    </source>
</evidence>
<evidence type="ECO:0000313" key="13">
    <source>
        <dbReference type="EMBL" id="CAJ0915306.1"/>
    </source>
</evidence>
<gene>
    <name evidence="13" type="ORF">RIMI_LOCUS37371</name>
</gene>
<dbReference type="InterPro" id="IPR002059">
    <property type="entry name" value="CSP_DNA-bd"/>
</dbReference>
<evidence type="ECO:0000256" key="1">
    <source>
        <dbReference type="ARBA" id="ARBA00022670"/>
    </source>
</evidence>
<dbReference type="InterPro" id="IPR006026">
    <property type="entry name" value="Peptidase_Metallo"/>
</dbReference>
<comment type="cofactor">
    <cofactor evidence="8 9">
        <name>Zn(2+)</name>
        <dbReference type="ChEBI" id="CHEBI:29105"/>
    </cofactor>
    <text evidence="8 9">Binds 1 zinc ion per subunit.</text>
</comment>
<feature type="domain" description="Peptidase M12A" evidence="12">
    <location>
        <begin position="177"/>
        <end position="375"/>
    </location>
</feature>
<dbReference type="SMART" id="SM00235">
    <property type="entry name" value="ZnMc"/>
    <property type="match status" value="1"/>
</dbReference>
<evidence type="ECO:0000256" key="2">
    <source>
        <dbReference type="ARBA" id="ARBA00022723"/>
    </source>
</evidence>
<reference evidence="13" key="1">
    <citation type="submission" date="2023-07" db="EMBL/GenBank/DDBJ databases">
        <authorList>
            <person name="Stuckert A."/>
        </authorList>
    </citation>
    <scope>NUCLEOTIDE SEQUENCE</scope>
</reference>
<evidence type="ECO:0000256" key="7">
    <source>
        <dbReference type="PROSITE-ProRule" id="PRU00059"/>
    </source>
</evidence>
<dbReference type="InterPro" id="IPR035914">
    <property type="entry name" value="Sperma_CUB_dom_sf"/>
</dbReference>